<keyword evidence="1" id="KW-0732">Signal</keyword>
<name>F8QE54_SERL3</name>
<evidence type="ECO:0000313" key="3">
    <source>
        <dbReference type="Proteomes" id="UP000008063"/>
    </source>
</evidence>
<sequence>MTLNIPFLFAHVLVQHLFGMEENFETSVICHLRASLLILPIHTKAKCQSAKELNIRVIGTKGGFTPNGLTFVQTLFTRYQLIIY</sequence>
<reference evidence="3" key="1">
    <citation type="journal article" date="2011" name="Science">
        <title>The plant cell wall-decomposing machinery underlies the functional diversity of forest fungi.</title>
        <authorList>
            <person name="Eastwood D.C."/>
            <person name="Floudas D."/>
            <person name="Binder M."/>
            <person name="Majcherczyk A."/>
            <person name="Schneider P."/>
            <person name="Aerts A."/>
            <person name="Asiegbu F.O."/>
            <person name="Baker S.E."/>
            <person name="Barry K."/>
            <person name="Bendiksby M."/>
            <person name="Blumentritt M."/>
            <person name="Coutinho P.M."/>
            <person name="Cullen D."/>
            <person name="de Vries R.P."/>
            <person name="Gathman A."/>
            <person name="Goodell B."/>
            <person name="Henrissat B."/>
            <person name="Ihrmark K."/>
            <person name="Kauserud H."/>
            <person name="Kohler A."/>
            <person name="LaButti K."/>
            <person name="Lapidus A."/>
            <person name="Lavin J.L."/>
            <person name="Lee Y.-H."/>
            <person name="Lindquist E."/>
            <person name="Lilly W."/>
            <person name="Lucas S."/>
            <person name="Morin E."/>
            <person name="Murat C."/>
            <person name="Oguiza J.A."/>
            <person name="Park J."/>
            <person name="Pisabarro A.G."/>
            <person name="Riley R."/>
            <person name="Rosling A."/>
            <person name="Salamov A."/>
            <person name="Schmidt O."/>
            <person name="Schmutz J."/>
            <person name="Skrede I."/>
            <person name="Stenlid J."/>
            <person name="Wiebenga A."/>
            <person name="Xie X."/>
            <person name="Kuees U."/>
            <person name="Hibbett D.S."/>
            <person name="Hoffmeister D."/>
            <person name="Hoegberg N."/>
            <person name="Martin F."/>
            <person name="Grigoriev I.V."/>
            <person name="Watkinson S.C."/>
        </authorList>
    </citation>
    <scope>NUCLEOTIDE SEQUENCE [LARGE SCALE GENOMIC DNA]</scope>
    <source>
        <strain evidence="3">strain S7.3</strain>
    </source>
</reference>
<accession>F8QE54</accession>
<protein>
    <submittedName>
        <fullName evidence="2">Uncharacterized protein</fullName>
    </submittedName>
</protein>
<feature type="chain" id="PRO_5003377159" evidence="1">
    <location>
        <begin position="20"/>
        <end position="84"/>
    </location>
</feature>
<dbReference type="Proteomes" id="UP000008063">
    <property type="component" value="Unassembled WGS sequence"/>
</dbReference>
<gene>
    <name evidence="2" type="ORF">SERLA73DRAFT_126649</name>
</gene>
<keyword evidence="3" id="KW-1185">Reference proteome</keyword>
<feature type="signal peptide" evidence="1">
    <location>
        <begin position="1"/>
        <end position="19"/>
    </location>
</feature>
<evidence type="ECO:0000256" key="1">
    <source>
        <dbReference type="SAM" id="SignalP"/>
    </source>
</evidence>
<evidence type="ECO:0000313" key="2">
    <source>
        <dbReference type="EMBL" id="EGN93429.1"/>
    </source>
</evidence>
<dbReference type="HOGENOM" id="CLU_182675_0_0_1"/>
<dbReference type="InParanoid" id="F8QE54"/>
<proteinExistence type="predicted"/>
<organism evidence="3">
    <name type="scientific">Serpula lacrymans var. lacrymans (strain S7.3)</name>
    <name type="common">Dry rot fungus</name>
    <dbReference type="NCBI Taxonomy" id="936435"/>
    <lineage>
        <taxon>Eukaryota</taxon>
        <taxon>Fungi</taxon>
        <taxon>Dikarya</taxon>
        <taxon>Basidiomycota</taxon>
        <taxon>Agaricomycotina</taxon>
        <taxon>Agaricomycetes</taxon>
        <taxon>Agaricomycetidae</taxon>
        <taxon>Boletales</taxon>
        <taxon>Coniophorineae</taxon>
        <taxon>Serpulaceae</taxon>
        <taxon>Serpula</taxon>
    </lineage>
</organism>
<dbReference type="EMBL" id="GL945492">
    <property type="protein sequence ID" value="EGN93429.1"/>
    <property type="molecule type" value="Genomic_DNA"/>
</dbReference>
<dbReference type="AlphaFoldDB" id="F8QE54"/>